<organism evidence="1 2">
    <name type="scientific">Penicillium digitatum</name>
    <name type="common">Green mold</name>
    <dbReference type="NCBI Taxonomy" id="36651"/>
    <lineage>
        <taxon>Eukaryota</taxon>
        <taxon>Fungi</taxon>
        <taxon>Dikarya</taxon>
        <taxon>Ascomycota</taxon>
        <taxon>Pezizomycotina</taxon>
        <taxon>Eurotiomycetes</taxon>
        <taxon>Eurotiomycetidae</taxon>
        <taxon>Eurotiales</taxon>
        <taxon>Aspergillaceae</taxon>
        <taxon>Penicillium</taxon>
    </lineage>
</organism>
<gene>
    <name evidence="1" type="ORF">Pdw03_8059</name>
</gene>
<dbReference type="AlphaFoldDB" id="A0A7T6XNA4"/>
<name>A0A7T6XNA4_PENDI</name>
<sequence length="202" mass="23395">MGSEILLPQLYQASSVRQLDEFGQEETIVLLQLRYNRYCGTPCNMNLFHCCRFLFQSNRMVFNLPEIYAAMIHTNPFSALRGNAGRTIRNLLYSEAKDTTNSFEGRYVSFLAASLYEEVSVRWDGEIISERDKYHLALRSGAVTQLKHDGVMIWTVHISWNDFTGGIYFSGELEDIMARFWWPRMEDISEEGTSEYSVYSTC</sequence>
<reference evidence="1 2" key="1">
    <citation type="submission" date="2020-08" db="EMBL/GenBank/DDBJ databases">
        <title>The completed genome sequence of the pathogenic ascomycete fungus Penicillium digitatum.</title>
        <authorList>
            <person name="Wang M."/>
        </authorList>
    </citation>
    <scope>NUCLEOTIDE SEQUENCE [LARGE SCALE GENOMIC DNA]</scope>
    <source>
        <strain evidence="1 2">PdW03</strain>
    </source>
</reference>
<dbReference type="Proteomes" id="UP000595662">
    <property type="component" value="Chromosome 3"/>
</dbReference>
<evidence type="ECO:0000313" key="2">
    <source>
        <dbReference type="Proteomes" id="UP000595662"/>
    </source>
</evidence>
<dbReference type="GeneID" id="90953042"/>
<evidence type="ECO:0000313" key="1">
    <source>
        <dbReference type="EMBL" id="QQK44158.1"/>
    </source>
</evidence>
<dbReference type="EMBL" id="CP060776">
    <property type="protein sequence ID" value="QQK44158.1"/>
    <property type="molecule type" value="Genomic_DNA"/>
</dbReference>
<proteinExistence type="predicted"/>
<protein>
    <submittedName>
        <fullName evidence="1">Uncharacterized protein</fullName>
    </submittedName>
</protein>
<accession>A0A7T6XNA4</accession>
<dbReference type="RefSeq" id="XP_065956930.1">
    <property type="nucleotide sequence ID" value="XM_066101847.1"/>
</dbReference>